<name>A0A5C6C523_9BACT</name>
<dbReference type="AlphaFoldDB" id="A0A5C6C523"/>
<dbReference type="InterPro" id="IPR041916">
    <property type="entry name" value="Anti_sigma_zinc_sf"/>
</dbReference>
<dbReference type="InterPro" id="IPR011453">
    <property type="entry name" value="DUF1559"/>
</dbReference>
<dbReference type="Gene3D" id="1.10.10.1320">
    <property type="entry name" value="Anti-sigma factor, zinc-finger domain"/>
    <property type="match status" value="1"/>
</dbReference>
<keyword evidence="1" id="KW-0175">Coiled coil</keyword>
<feature type="coiled-coil region" evidence="1">
    <location>
        <begin position="21"/>
        <end position="55"/>
    </location>
</feature>
<evidence type="ECO:0000313" key="5">
    <source>
        <dbReference type="Proteomes" id="UP000319908"/>
    </source>
</evidence>
<reference evidence="4 5" key="1">
    <citation type="journal article" date="2020" name="Antonie Van Leeuwenhoek">
        <title>Rhodopirellula heiligendammensis sp. nov., Rhodopirellula pilleata sp. nov., and Rhodopirellula solitaria sp. nov. isolated from natural or artificial marine surfaces in Northern Germany and California, USA, and emended description of the genus Rhodopirellula.</title>
        <authorList>
            <person name="Kallscheuer N."/>
            <person name="Wiegand S."/>
            <person name="Jogler M."/>
            <person name="Boedeker C."/>
            <person name="Peeters S.H."/>
            <person name="Rast P."/>
            <person name="Heuer A."/>
            <person name="Jetten M.S.M."/>
            <person name="Rohde M."/>
            <person name="Jogler C."/>
        </authorList>
    </citation>
    <scope>NUCLEOTIDE SEQUENCE [LARGE SCALE GENOMIC DNA]</scope>
    <source>
        <strain evidence="4 5">Poly21</strain>
    </source>
</reference>
<dbReference type="Pfam" id="PF07596">
    <property type="entry name" value="SBP_bac_10"/>
    <property type="match status" value="1"/>
</dbReference>
<accession>A0A5C6C523</accession>
<comment type="caution">
    <text evidence="4">The sequence shown here is derived from an EMBL/GenBank/DDBJ whole genome shotgun (WGS) entry which is preliminary data.</text>
</comment>
<dbReference type="RefSeq" id="WP_146406432.1">
    <property type="nucleotide sequence ID" value="NZ_SJPU01000001.1"/>
</dbReference>
<sequence length="421" mass="46256">MQEDLLGYLLGALEPDEMRRVEQWLREDAEARRELAELERVLKRLEEADGFVEEQAPSPADLTPPADLVSRTLANLPPLPPFNPSANPEKAEQNEADSENEVSDSDWELPHASAQVFSDLSLSSTHEESGAQSWNLRDWGASVVAAIILLAIALPMLFEGRFAARKIACQNNLRELGVAMTQYADRNAQSRLPSVAPTGYQAFAGIYALLLHEAGLLDRPQQTLCPSIGTRRFEAVNWPLSLAPQEPSVAQRVPPMFVTLETLDEVGRELSLARSGTVGEPGNRHRLRLAIDNLHGIQMKSGGHYSYTLGVRDEGRFSSPRFESRSRFAVMSDAVIVRTHAPNPTTASHASYRFNVISHGGRGINLLYEDGHVGFIPSGSLDRIPDNPLVNHEGLLEAGVTVDDASLGPSWQPPFIHASQR</sequence>
<gene>
    <name evidence="4" type="ORF">Poly21_18380</name>
</gene>
<protein>
    <recommendedName>
        <fullName evidence="3">DUF1559 domain-containing protein</fullName>
    </recommendedName>
</protein>
<feature type="compositionally biased region" description="Acidic residues" evidence="2">
    <location>
        <begin position="94"/>
        <end position="105"/>
    </location>
</feature>
<feature type="domain" description="DUF1559" evidence="3">
    <location>
        <begin position="161"/>
        <end position="186"/>
    </location>
</feature>
<dbReference type="EMBL" id="SJPU01000001">
    <property type="protein sequence ID" value="TWU19663.1"/>
    <property type="molecule type" value="Genomic_DNA"/>
</dbReference>
<proteinExistence type="predicted"/>
<dbReference type="Proteomes" id="UP000319908">
    <property type="component" value="Unassembled WGS sequence"/>
</dbReference>
<organism evidence="4 5">
    <name type="scientific">Allorhodopirellula heiligendammensis</name>
    <dbReference type="NCBI Taxonomy" id="2714739"/>
    <lineage>
        <taxon>Bacteria</taxon>
        <taxon>Pseudomonadati</taxon>
        <taxon>Planctomycetota</taxon>
        <taxon>Planctomycetia</taxon>
        <taxon>Pirellulales</taxon>
        <taxon>Pirellulaceae</taxon>
        <taxon>Allorhodopirellula</taxon>
    </lineage>
</organism>
<dbReference type="OrthoDB" id="277292at2"/>
<feature type="region of interest" description="Disordered" evidence="2">
    <location>
        <begin position="73"/>
        <end position="105"/>
    </location>
</feature>
<evidence type="ECO:0000256" key="1">
    <source>
        <dbReference type="SAM" id="Coils"/>
    </source>
</evidence>
<evidence type="ECO:0000256" key="2">
    <source>
        <dbReference type="SAM" id="MobiDB-lite"/>
    </source>
</evidence>
<keyword evidence="5" id="KW-1185">Reference proteome</keyword>
<evidence type="ECO:0000259" key="3">
    <source>
        <dbReference type="Pfam" id="PF07596"/>
    </source>
</evidence>
<evidence type="ECO:0000313" key="4">
    <source>
        <dbReference type="EMBL" id="TWU19663.1"/>
    </source>
</evidence>